<feature type="region of interest" description="Disordered" evidence="1">
    <location>
        <begin position="18"/>
        <end position="43"/>
    </location>
</feature>
<gene>
    <name evidence="2" type="ORF">SNEC2469_LOCUS5636</name>
</gene>
<organism evidence="2 3">
    <name type="scientific">Symbiodinium necroappetens</name>
    <dbReference type="NCBI Taxonomy" id="1628268"/>
    <lineage>
        <taxon>Eukaryota</taxon>
        <taxon>Sar</taxon>
        <taxon>Alveolata</taxon>
        <taxon>Dinophyceae</taxon>
        <taxon>Suessiales</taxon>
        <taxon>Symbiodiniaceae</taxon>
        <taxon>Symbiodinium</taxon>
    </lineage>
</organism>
<dbReference type="EMBL" id="CAJNJA010010340">
    <property type="protein sequence ID" value="CAE7256477.1"/>
    <property type="molecule type" value="Genomic_DNA"/>
</dbReference>
<dbReference type="AlphaFoldDB" id="A0A812M1R5"/>
<protein>
    <submittedName>
        <fullName evidence="2">Uncharacterized protein</fullName>
    </submittedName>
</protein>
<dbReference type="OrthoDB" id="10386631at2759"/>
<evidence type="ECO:0000313" key="3">
    <source>
        <dbReference type="Proteomes" id="UP000601435"/>
    </source>
</evidence>
<name>A0A812M1R5_9DINO</name>
<evidence type="ECO:0000313" key="2">
    <source>
        <dbReference type="EMBL" id="CAE7256477.1"/>
    </source>
</evidence>
<keyword evidence="3" id="KW-1185">Reference proteome</keyword>
<sequence length="139" mass="15333">DSSSSASDARLRSQDALNSIWDADSKEAPPPGIWDGDHESDTARKCDHRCPVVDAGSARRPYAGSLSDDAGTFKNKWRRLPDGPLESFMEPEAAVSRGCWRGRGLRLLSAAPSFVVMLWSLKLPPRKKTGWTCRFAVRC</sequence>
<reference evidence="2" key="1">
    <citation type="submission" date="2021-02" db="EMBL/GenBank/DDBJ databases">
        <authorList>
            <person name="Dougan E. K."/>
            <person name="Rhodes N."/>
            <person name="Thang M."/>
            <person name="Chan C."/>
        </authorList>
    </citation>
    <scope>NUCLEOTIDE SEQUENCE</scope>
</reference>
<proteinExistence type="predicted"/>
<dbReference type="Proteomes" id="UP000601435">
    <property type="component" value="Unassembled WGS sequence"/>
</dbReference>
<comment type="caution">
    <text evidence="2">The sequence shown here is derived from an EMBL/GenBank/DDBJ whole genome shotgun (WGS) entry which is preliminary data.</text>
</comment>
<feature type="non-terminal residue" evidence="2">
    <location>
        <position position="1"/>
    </location>
</feature>
<evidence type="ECO:0000256" key="1">
    <source>
        <dbReference type="SAM" id="MobiDB-lite"/>
    </source>
</evidence>
<accession>A0A812M1R5</accession>